<evidence type="ECO:0000256" key="1">
    <source>
        <dbReference type="ARBA" id="ARBA00004339"/>
    </source>
</evidence>
<comment type="similarity">
    <text evidence="2">Belongs to the transglycosylase Slt family.</text>
</comment>
<dbReference type="InterPro" id="IPR000189">
    <property type="entry name" value="Transglyc_AS"/>
</dbReference>
<dbReference type="PANTHER" id="PTHR35936">
    <property type="entry name" value="MEMBRANE-BOUND LYTIC MUREIN TRANSGLYCOSYLASE F"/>
    <property type="match status" value="1"/>
</dbReference>
<evidence type="ECO:0000256" key="5">
    <source>
        <dbReference type="SAM" id="SignalP"/>
    </source>
</evidence>
<dbReference type="AlphaFoldDB" id="A0A941F4Q7"/>
<dbReference type="SUPFAM" id="SSF53850">
    <property type="entry name" value="Periplasmic binding protein-like II"/>
    <property type="match status" value="1"/>
</dbReference>
<dbReference type="PROSITE" id="PS51257">
    <property type="entry name" value="PROKAR_LIPOPROTEIN"/>
    <property type="match status" value="1"/>
</dbReference>
<evidence type="ECO:0000259" key="6">
    <source>
        <dbReference type="SMART" id="SM00062"/>
    </source>
</evidence>
<dbReference type="InterPro" id="IPR008258">
    <property type="entry name" value="Transglycosylase_SLT_dom_1"/>
</dbReference>
<dbReference type="Pfam" id="PF00497">
    <property type="entry name" value="SBP_bac_3"/>
    <property type="match status" value="1"/>
</dbReference>
<evidence type="ECO:0000256" key="2">
    <source>
        <dbReference type="ARBA" id="ARBA00007734"/>
    </source>
</evidence>
<keyword evidence="4" id="KW-0472">Membrane</keyword>
<proteinExistence type="inferred from homology"/>
<organism evidence="7 8">
    <name type="scientific">Carboxylicivirga sediminis</name>
    <dbReference type="NCBI Taxonomy" id="2006564"/>
    <lineage>
        <taxon>Bacteria</taxon>
        <taxon>Pseudomonadati</taxon>
        <taxon>Bacteroidota</taxon>
        <taxon>Bacteroidia</taxon>
        <taxon>Marinilabiliales</taxon>
        <taxon>Marinilabiliaceae</taxon>
        <taxon>Carboxylicivirga</taxon>
    </lineage>
</organism>
<reference evidence="7" key="2">
    <citation type="submission" date="2021-04" db="EMBL/GenBank/DDBJ databases">
        <authorList>
            <person name="Zhang T."/>
            <person name="Zhang Y."/>
            <person name="Lu D."/>
            <person name="Zuo D."/>
            <person name="Du Z."/>
        </authorList>
    </citation>
    <scope>NUCLEOTIDE SEQUENCE</scope>
    <source>
        <strain evidence="7">JR1</strain>
    </source>
</reference>
<dbReference type="CDD" id="cd13403">
    <property type="entry name" value="MLTF-like"/>
    <property type="match status" value="1"/>
</dbReference>
<comment type="subcellular location">
    <subcellularLocation>
        <location evidence="1">Cell outer membrane</location>
        <topology evidence="1">Peripheral membrane protein</topology>
    </subcellularLocation>
</comment>
<dbReference type="Proteomes" id="UP000679220">
    <property type="component" value="Unassembled WGS sequence"/>
</dbReference>
<dbReference type="EMBL" id="JAGTAR010000013">
    <property type="protein sequence ID" value="MBR8535924.1"/>
    <property type="molecule type" value="Genomic_DNA"/>
</dbReference>
<feature type="signal peptide" evidence="5">
    <location>
        <begin position="1"/>
        <end position="22"/>
    </location>
</feature>
<dbReference type="PROSITE" id="PS00922">
    <property type="entry name" value="TRANSGLYCOSYLASE"/>
    <property type="match status" value="1"/>
</dbReference>
<dbReference type="GO" id="GO:0008933">
    <property type="term" value="F:peptidoglycan lytic transglycosylase activity"/>
    <property type="evidence" value="ECO:0007669"/>
    <property type="project" value="InterPro"/>
</dbReference>
<accession>A0A941F4Q7</accession>
<evidence type="ECO:0000256" key="3">
    <source>
        <dbReference type="ARBA" id="ARBA00022729"/>
    </source>
</evidence>
<keyword evidence="8" id="KW-1185">Reference proteome</keyword>
<dbReference type="InterPro" id="IPR023346">
    <property type="entry name" value="Lysozyme-like_dom_sf"/>
</dbReference>
<feature type="chain" id="PRO_5037107291" evidence="5">
    <location>
        <begin position="23"/>
        <end position="471"/>
    </location>
</feature>
<dbReference type="SUPFAM" id="SSF53955">
    <property type="entry name" value="Lysozyme-like"/>
    <property type="match status" value="1"/>
</dbReference>
<gene>
    <name evidence="7" type="ORF">KDU71_10180</name>
</gene>
<dbReference type="GO" id="GO:0009279">
    <property type="term" value="C:cell outer membrane"/>
    <property type="evidence" value="ECO:0007669"/>
    <property type="project" value="UniProtKB-SubCell"/>
</dbReference>
<name>A0A941F4Q7_9BACT</name>
<dbReference type="InterPro" id="IPR001638">
    <property type="entry name" value="Solute-binding_3/MltF_N"/>
</dbReference>
<protein>
    <submittedName>
        <fullName evidence="7">Transporter substrate-binding domain-containing protein</fullName>
    </submittedName>
</protein>
<reference evidence="7" key="1">
    <citation type="journal article" date="2018" name="Int. J. Syst. Evol. Microbiol.">
        <title>Carboxylicivirga sediminis sp. nov., isolated from coastal sediment.</title>
        <authorList>
            <person name="Wang F.Q."/>
            <person name="Ren L.H."/>
            <person name="Zou R.J."/>
            <person name="Sun Y.Z."/>
            <person name="Liu X.J."/>
            <person name="Jiang F."/>
            <person name="Liu L.J."/>
        </authorList>
    </citation>
    <scope>NUCLEOTIDE SEQUENCE</scope>
    <source>
        <strain evidence="7">JR1</strain>
    </source>
</reference>
<dbReference type="GO" id="GO:0000270">
    <property type="term" value="P:peptidoglycan metabolic process"/>
    <property type="evidence" value="ECO:0007669"/>
    <property type="project" value="InterPro"/>
</dbReference>
<evidence type="ECO:0000313" key="8">
    <source>
        <dbReference type="Proteomes" id="UP000679220"/>
    </source>
</evidence>
<comment type="caution">
    <text evidence="7">The sequence shown here is derived from an EMBL/GenBank/DDBJ whole genome shotgun (WGS) entry which is preliminary data.</text>
</comment>
<dbReference type="SMART" id="SM00062">
    <property type="entry name" value="PBPb"/>
    <property type="match status" value="1"/>
</dbReference>
<evidence type="ECO:0000313" key="7">
    <source>
        <dbReference type="EMBL" id="MBR8535924.1"/>
    </source>
</evidence>
<keyword evidence="3 5" id="KW-0732">Signal</keyword>
<dbReference type="Gene3D" id="3.40.190.10">
    <property type="entry name" value="Periplasmic binding protein-like II"/>
    <property type="match status" value="2"/>
</dbReference>
<feature type="domain" description="Solute-binding protein family 3/N-terminal" evidence="6">
    <location>
        <begin position="45"/>
        <end position="278"/>
    </location>
</feature>
<dbReference type="CDD" id="cd01009">
    <property type="entry name" value="PBP2_YfhD_N"/>
    <property type="match status" value="1"/>
</dbReference>
<dbReference type="RefSeq" id="WP_212190422.1">
    <property type="nucleotide sequence ID" value="NZ_JAGTAR010000013.1"/>
</dbReference>
<evidence type="ECO:0000256" key="4">
    <source>
        <dbReference type="ARBA" id="ARBA00023237"/>
    </source>
</evidence>
<sequence length="471" mass="54009">MRKLVLFLIVLVSLSACQNSHNKEVRKQKEELVAIDLDDIIKRGKIRVITDYNSTNYFVYKGRPLGYQLELLQALSNTLGLKLEIVVSNDVEKNFASLLEGKVDLIATNLTITRDRSHQVAFTEPHCITRQVLVQQKPSPDNNPSSAQELIRNQIDLGGKTVYVQENSAYVSRLKSLGNEIGDSIHIVEIPDYEVEQLIALVASGEIPYTVCDENLARINLNFYDNLDVETAVSFPQKIAWAVRPNANNFKDIVDNWLINFKKTNQYKRIYRKYFINKRSNHLVDANFHSIKGGVVSDYDAIIKEESAKYNLDWRLIAALIYQESRFLPEVKSWAGAVGLMQLMPQTAESFGVEEITSPKDNIQGGLKFLIWLDKRFAEDISDPDERLKFVLAAYNVGPGHVEDAMRLAEKNDKDPYKWDDSVDYYLLNKSKPSFYNDPVVKYGYCRGEEPFHYVSDILERYTHYKNVLND</sequence>
<keyword evidence="4" id="KW-0998">Cell outer membrane</keyword>
<dbReference type="Pfam" id="PF01464">
    <property type="entry name" value="SLT"/>
    <property type="match status" value="1"/>
</dbReference>
<dbReference type="Gene3D" id="1.10.530.10">
    <property type="match status" value="1"/>
</dbReference>
<dbReference type="PANTHER" id="PTHR35936:SF19">
    <property type="entry name" value="AMINO-ACID-BINDING PROTEIN YXEM-RELATED"/>
    <property type="match status" value="1"/>
</dbReference>